<dbReference type="InterPro" id="IPR002033">
    <property type="entry name" value="TatC"/>
</dbReference>
<feature type="transmembrane region" description="Helical" evidence="5">
    <location>
        <begin position="172"/>
        <end position="192"/>
    </location>
</feature>
<protein>
    <submittedName>
        <fullName evidence="6">Twin-arginine translocase subunit TatC</fullName>
    </submittedName>
</protein>
<evidence type="ECO:0000256" key="5">
    <source>
        <dbReference type="SAM" id="Phobius"/>
    </source>
</evidence>
<evidence type="ECO:0000256" key="3">
    <source>
        <dbReference type="ARBA" id="ARBA00022989"/>
    </source>
</evidence>
<dbReference type="RefSeq" id="WP_267622154.1">
    <property type="nucleotide sequence ID" value="NZ_JAODIW010000006.1"/>
</dbReference>
<dbReference type="Pfam" id="PF00902">
    <property type="entry name" value="TatC"/>
    <property type="match status" value="1"/>
</dbReference>
<feature type="transmembrane region" description="Helical" evidence="5">
    <location>
        <begin position="76"/>
        <end position="96"/>
    </location>
</feature>
<proteinExistence type="predicted"/>
<comment type="subcellular location">
    <subcellularLocation>
        <location evidence="1">Membrane</location>
        <topology evidence="1">Multi-pass membrane protein</topology>
    </subcellularLocation>
</comment>
<evidence type="ECO:0000256" key="4">
    <source>
        <dbReference type="ARBA" id="ARBA00023136"/>
    </source>
</evidence>
<keyword evidence="2 5" id="KW-0812">Transmembrane</keyword>
<dbReference type="EMBL" id="JBHSDS010000003">
    <property type="protein sequence ID" value="MFC4357539.1"/>
    <property type="molecule type" value="Genomic_DNA"/>
</dbReference>
<feature type="transmembrane region" description="Helical" evidence="5">
    <location>
        <begin position="29"/>
        <end position="56"/>
    </location>
</feature>
<sequence length="249" mass="25294">MAPSTAYDVRLRRARYTPLGATVRDRFGVLLGVWLLTTVVTLLVLVGSGVDLLATAAPLSSSASDVTVVGTDPTDALLFGAEVASLVGGTLALVVATGLAARDDDRVELAAGRSQFLLAAATFVAGVSVGRTFVSTLLRDIHLLDTVGAATVLESGTSGAVVALRALAELGLFVPVAVGVGAALPCFLVGAVRAGLAPRYTSDRMRGFVALALVTFAAVYSPPDLPSLALVAVPPFAGFAVGLAWLEFG</sequence>
<dbReference type="Proteomes" id="UP001595921">
    <property type="component" value="Unassembled WGS sequence"/>
</dbReference>
<keyword evidence="4 5" id="KW-0472">Membrane</keyword>
<comment type="caution">
    <text evidence="6">The sequence shown here is derived from an EMBL/GenBank/DDBJ whole genome shotgun (WGS) entry which is preliminary data.</text>
</comment>
<keyword evidence="7" id="KW-1185">Reference proteome</keyword>
<dbReference type="GO" id="GO:0016020">
    <property type="term" value="C:membrane"/>
    <property type="evidence" value="ECO:0007669"/>
    <property type="project" value="UniProtKB-SubCell"/>
</dbReference>
<gene>
    <name evidence="6" type="ORF">ACFO0N_06185</name>
</gene>
<dbReference type="AlphaFoldDB" id="A0ABD5P9Y2"/>
<accession>A0ABD5P9Y2</accession>
<evidence type="ECO:0000256" key="2">
    <source>
        <dbReference type="ARBA" id="ARBA00022692"/>
    </source>
</evidence>
<keyword evidence="3 5" id="KW-1133">Transmembrane helix</keyword>
<evidence type="ECO:0000313" key="6">
    <source>
        <dbReference type="EMBL" id="MFC4357539.1"/>
    </source>
</evidence>
<feature type="transmembrane region" description="Helical" evidence="5">
    <location>
        <begin position="116"/>
        <end position="134"/>
    </location>
</feature>
<organism evidence="6 7">
    <name type="scientific">Halobium salinum</name>
    <dbReference type="NCBI Taxonomy" id="1364940"/>
    <lineage>
        <taxon>Archaea</taxon>
        <taxon>Methanobacteriati</taxon>
        <taxon>Methanobacteriota</taxon>
        <taxon>Stenosarchaea group</taxon>
        <taxon>Halobacteria</taxon>
        <taxon>Halobacteriales</taxon>
        <taxon>Haloferacaceae</taxon>
        <taxon>Halobium</taxon>
    </lineage>
</organism>
<feature type="transmembrane region" description="Helical" evidence="5">
    <location>
        <begin position="227"/>
        <end position="246"/>
    </location>
</feature>
<feature type="transmembrane region" description="Helical" evidence="5">
    <location>
        <begin position="204"/>
        <end position="221"/>
    </location>
</feature>
<evidence type="ECO:0000256" key="1">
    <source>
        <dbReference type="ARBA" id="ARBA00004141"/>
    </source>
</evidence>
<evidence type="ECO:0000313" key="7">
    <source>
        <dbReference type="Proteomes" id="UP001595921"/>
    </source>
</evidence>
<name>A0ABD5P9Y2_9EURY</name>
<reference evidence="6 7" key="1">
    <citation type="journal article" date="2019" name="Int. J. Syst. Evol. Microbiol.">
        <title>The Global Catalogue of Microorganisms (GCM) 10K type strain sequencing project: providing services to taxonomists for standard genome sequencing and annotation.</title>
        <authorList>
            <consortium name="The Broad Institute Genomics Platform"/>
            <consortium name="The Broad Institute Genome Sequencing Center for Infectious Disease"/>
            <person name="Wu L."/>
            <person name="Ma J."/>
        </authorList>
    </citation>
    <scope>NUCLEOTIDE SEQUENCE [LARGE SCALE GENOMIC DNA]</scope>
    <source>
        <strain evidence="6 7">CGMCC 1.12553</strain>
    </source>
</reference>